<evidence type="ECO:0000313" key="3">
    <source>
        <dbReference type="Proteomes" id="UP000225564"/>
    </source>
</evidence>
<feature type="transmembrane region" description="Helical" evidence="1">
    <location>
        <begin position="6"/>
        <end position="25"/>
    </location>
</feature>
<evidence type="ECO:0000313" key="2">
    <source>
        <dbReference type="EMBL" id="ARM71061.1"/>
    </source>
</evidence>
<keyword evidence="3" id="KW-1185">Reference proteome</keyword>
<accession>A0A1W6JUW5</accession>
<keyword evidence="1" id="KW-0472">Membrane</keyword>
<keyword evidence="1" id="KW-1133">Transmembrane helix</keyword>
<gene>
    <name evidence="2" type="ORF">pVco5_073</name>
</gene>
<reference evidence="2 3" key="1">
    <citation type="submission" date="2017-02" db="EMBL/GenBank/DDBJ databases">
        <title>Comeplete genome sequence of Bacteriophage pVco-5, that infects Vibrio corallilyticus.</title>
        <authorList>
            <person name="Kim H.J."/>
            <person name="Park S.C."/>
        </authorList>
    </citation>
    <scope>NUCLEOTIDE SEQUENCE [LARGE SCALE GENOMIC DNA]</scope>
</reference>
<protein>
    <submittedName>
        <fullName evidence="2">Uncharacterized protein</fullName>
    </submittedName>
</protein>
<name>A0A1W6JUW5_9CAUD</name>
<dbReference type="EMBL" id="KY612839">
    <property type="protein sequence ID" value="ARM71061.1"/>
    <property type="molecule type" value="Genomic_DNA"/>
</dbReference>
<dbReference type="Proteomes" id="UP000225564">
    <property type="component" value="Segment"/>
</dbReference>
<proteinExistence type="predicted"/>
<evidence type="ECO:0000256" key="1">
    <source>
        <dbReference type="SAM" id="Phobius"/>
    </source>
</evidence>
<keyword evidence="1" id="KW-0812">Transmembrane</keyword>
<sequence>METIMHWLEIALVVIGSCSVIVAALKPVAALTETKKDDAVLAKVDSVLNVFIKVLDKLSVNTKPKK</sequence>
<organism evidence="2 3">
    <name type="scientific">Vibrio phage pVco-5</name>
    <dbReference type="NCBI Taxonomy" id="1965485"/>
    <lineage>
        <taxon>Viruses</taxon>
        <taxon>Duplodnaviria</taxon>
        <taxon>Heunggongvirae</taxon>
        <taxon>Uroviricota</taxon>
        <taxon>Caudoviricetes</taxon>
        <taxon>Schitoviridae</taxon>
        <taxon>Vicoquintavirus</taxon>
        <taxon>Vicoquintavirus Pvco5</taxon>
    </lineage>
</organism>